<dbReference type="EnsemblBacteria" id="ABD41570">
    <property type="protein sequence ID" value="ABD41570"/>
    <property type="gene ID" value="Mhun_1853"/>
</dbReference>
<dbReference type="Proteomes" id="UP000001941">
    <property type="component" value="Chromosome"/>
</dbReference>
<keyword evidence="2" id="KW-1185">Reference proteome</keyword>
<sequence>MRFAPSVRHNGKENPIGIETYMSEDLKALKECHNGKENPIGIETHKSTIAHIPNISHNGKENPIGIETSFSHSTRPLCLVTMEKKTR</sequence>
<reference evidence="2" key="1">
    <citation type="journal article" date="2016" name="Stand. Genomic Sci.">
        <title>Complete genome sequence of Methanospirillum hungatei type strain JF1.</title>
        <authorList>
            <person name="Gunsalus R.P."/>
            <person name="Cook L.E."/>
            <person name="Crable B."/>
            <person name="Rohlin L."/>
            <person name="McDonald E."/>
            <person name="Mouttaki H."/>
            <person name="Sieber J.R."/>
            <person name="Poweleit N."/>
            <person name="Zhou H."/>
            <person name="Lapidus A.L."/>
            <person name="Daligault H.E."/>
            <person name="Land M."/>
            <person name="Gilna P."/>
            <person name="Ivanova N."/>
            <person name="Kyrpides N."/>
            <person name="Culley D.E."/>
            <person name="McInerney M.J."/>
        </authorList>
    </citation>
    <scope>NUCLEOTIDE SEQUENCE [LARGE SCALE GENOMIC DNA]</scope>
    <source>
        <strain evidence="2">ATCC 27890 / DSM 864 / NBRC 100397 / JF-1</strain>
    </source>
</reference>
<organism evidence="1 2">
    <name type="scientific">Methanospirillum hungatei JF-1 (strain ATCC 27890 / DSM 864 / NBRC 100397 / JF-1)</name>
    <dbReference type="NCBI Taxonomy" id="323259"/>
    <lineage>
        <taxon>Archaea</taxon>
        <taxon>Methanobacteriati</taxon>
        <taxon>Methanobacteriota</taxon>
        <taxon>Stenosarchaea group</taxon>
        <taxon>Methanomicrobia</taxon>
        <taxon>Methanomicrobiales</taxon>
        <taxon>Methanospirillaceae</taxon>
        <taxon>Methanospirillum</taxon>
    </lineage>
</organism>
<proteinExistence type="predicted"/>
<protein>
    <submittedName>
        <fullName evidence="1">Uncharacterized protein</fullName>
    </submittedName>
</protein>
<gene>
    <name evidence="1" type="ordered locus">Mhun_1853</name>
</gene>
<accession>Q2FQQ3</accession>
<name>Q2FQQ3_METHJ</name>
<dbReference type="EMBL" id="CP000254">
    <property type="protein sequence ID" value="ABD41570.1"/>
    <property type="molecule type" value="Genomic_DNA"/>
</dbReference>
<dbReference type="HOGENOM" id="CLU_190399_0_0_2"/>
<dbReference type="AlphaFoldDB" id="Q2FQQ3"/>
<evidence type="ECO:0000313" key="2">
    <source>
        <dbReference type="Proteomes" id="UP000001941"/>
    </source>
</evidence>
<dbReference type="KEGG" id="mhu:Mhun_1853"/>
<dbReference type="InParanoid" id="Q2FQQ3"/>
<evidence type="ECO:0000313" key="1">
    <source>
        <dbReference type="EMBL" id="ABD41570.1"/>
    </source>
</evidence>